<dbReference type="STRING" id="34508.A0A4U5MQV1"/>
<name>A0A4U5MQV1_STECR</name>
<protein>
    <submittedName>
        <fullName evidence="1">Uncharacterized protein</fullName>
    </submittedName>
</protein>
<organism evidence="1 2">
    <name type="scientific">Steinernema carpocapsae</name>
    <name type="common">Entomopathogenic nematode</name>
    <dbReference type="NCBI Taxonomy" id="34508"/>
    <lineage>
        <taxon>Eukaryota</taxon>
        <taxon>Metazoa</taxon>
        <taxon>Ecdysozoa</taxon>
        <taxon>Nematoda</taxon>
        <taxon>Chromadorea</taxon>
        <taxon>Rhabditida</taxon>
        <taxon>Tylenchina</taxon>
        <taxon>Panagrolaimomorpha</taxon>
        <taxon>Strongyloidoidea</taxon>
        <taxon>Steinernematidae</taxon>
        <taxon>Steinernema</taxon>
    </lineage>
</organism>
<evidence type="ECO:0000313" key="2">
    <source>
        <dbReference type="Proteomes" id="UP000298663"/>
    </source>
</evidence>
<reference evidence="1 2" key="2">
    <citation type="journal article" date="2019" name="G3 (Bethesda)">
        <title>Hybrid Assembly of the Genome of the Entomopathogenic Nematode Steinernema carpocapsae Identifies the X-Chromosome.</title>
        <authorList>
            <person name="Serra L."/>
            <person name="Macchietto M."/>
            <person name="Macias-Munoz A."/>
            <person name="McGill C.J."/>
            <person name="Rodriguez I.M."/>
            <person name="Rodriguez B."/>
            <person name="Murad R."/>
            <person name="Mortazavi A."/>
        </authorList>
    </citation>
    <scope>NUCLEOTIDE SEQUENCE [LARGE SCALE GENOMIC DNA]</scope>
    <source>
        <strain evidence="1 2">ALL</strain>
    </source>
</reference>
<accession>A0A4U5MQV1</accession>
<dbReference type="Proteomes" id="UP000298663">
    <property type="component" value="Unassembled WGS sequence"/>
</dbReference>
<gene>
    <name evidence="1" type="ORF">L596_019240</name>
</gene>
<reference evidence="1 2" key="1">
    <citation type="journal article" date="2015" name="Genome Biol.">
        <title>Comparative genomics of Steinernema reveals deeply conserved gene regulatory networks.</title>
        <authorList>
            <person name="Dillman A.R."/>
            <person name="Macchietto M."/>
            <person name="Porter C.F."/>
            <person name="Rogers A."/>
            <person name="Williams B."/>
            <person name="Antoshechkin I."/>
            <person name="Lee M.M."/>
            <person name="Goodwin Z."/>
            <person name="Lu X."/>
            <person name="Lewis E.E."/>
            <person name="Goodrich-Blair H."/>
            <person name="Stock S.P."/>
            <person name="Adams B.J."/>
            <person name="Sternberg P.W."/>
            <person name="Mortazavi A."/>
        </authorList>
    </citation>
    <scope>NUCLEOTIDE SEQUENCE [LARGE SCALE GENOMIC DNA]</scope>
    <source>
        <strain evidence="1 2">ALL</strain>
    </source>
</reference>
<dbReference type="AlphaFoldDB" id="A0A4U5MQV1"/>
<keyword evidence="2" id="KW-1185">Reference proteome</keyword>
<sequence>MLEREDKILERYKHLDHEKCPIMRNDIKTVTNCKRGCGHTAQILRHHVTNSTECLEFIQSTTCNDRMECLPPSANITQCHGYNNVLMPKFWKKHVNVFAPRIADLAPHKGKILQSQEIIMKCPTCRALTRFFRTKEKEKCRRKLTTISEGWPIEFSFCDNFEFTEDQNCDLVK</sequence>
<proteinExistence type="predicted"/>
<evidence type="ECO:0000313" key="1">
    <source>
        <dbReference type="EMBL" id="TKR71683.1"/>
    </source>
</evidence>
<comment type="caution">
    <text evidence="1">The sequence shown here is derived from an EMBL/GenBank/DDBJ whole genome shotgun (WGS) entry which is preliminary data.</text>
</comment>
<dbReference type="EMBL" id="AZBU02000006">
    <property type="protein sequence ID" value="TKR71683.1"/>
    <property type="molecule type" value="Genomic_DNA"/>
</dbReference>